<evidence type="ECO:0000256" key="7">
    <source>
        <dbReference type="SAM" id="Phobius"/>
    </source>
</evidence>
<dbReference type="GO" id="GO:0022857">
    <property type="term" value="F:transmembrane transporter activity"/>
    <property type="evidence" value="ECO:0007669"/>
    <property type="project" value="TreeGrafter"/>
</dbReference>
<accession>A0A5N6V200</accession>
<dbReference type="PANTHER" id="PTHR23502:SF186">
    <property type="entry name" value="MAJOR FACILITATOR SUPERFAMILY (MFS) PROFILE DOMAIN-CONTAINING PROTEIN"/>
    <property type="match status" value="1"/>
</dbReference>
<name>A0A5N6V200_ASPTM</name>
<feature type="transmembrane region" description="Helical" evidence="7">
    <location>
        <begin position="325"/>
        <end position="344"/>
    </location>
</feature>
<dbReference type="AlphaFoldDB" id="A0A5N6V200"/>
<evidence type="ECO:0000256" key="6">
    <source>
        <dbReference type="ARBA" id="ARBA00023136"/>
    </source>
</evidence>
<feature type="transmembrane region" description="Helical" evidence="7">
    <location>
        <begin position="406"/>
        <end position="426"/>
    </location>
</feature>
<reference evidence="8 9" key="1">
    <citation type="submission" date="2019-04" db="EMBL/GenBank/DDBJ databases">
        <title>Friends and foes A comparative genomics study of 23 Aspergillus species from section Flavi.</title>
        <authorList>
            <consortium name="DOE Joint Genome Institute"/>
            <person name="Kjaerbolling I."/>
            <person name="Vesth T."/>
            <person name="Frisvad J.C."/>
            <person name="Nybo J.L."/>
            <person name="Theobald S."/>
            <person name="Kildgaard S."/>
            <person name="Isbrandt T."/>
            <person name="Kuo A."/>
            <person name="Sato A."/>
            <person name="Lyhne E.K."/>
            <person name="Kogle M.E."/>
            <person name="Wiebenga A."/>
            <person name="Kun R.S."/>
            <person name="Lubbers R.J."/>
            <person name="Makela M.R."/>
            <person name="Barry K."/>
            <person name="Chovatia M."/>
            <person name="Clum A."/>
            <person name="Daum C."/>
            <person name="Haridas S."/>
            <person name="He G."/>
            <person name="LaButti K."/>
            <person name="Lipzen A."/>
            <person name="Mondo S."/>
            <person name="Riley R."/>
            <person name="Salamov A."/>
            <person name="Simmons B.A."/>
            <person name="Magnuson J.K."/>
            <person name="Henrissat B."/>
            <person name="Mortensen U.H."/>
            <person name="Larsen T.O."/>
            <person name="Devries R.P."/>
            <person name="Grigoriev I.V."/>
            <person name="Machida M."/>
            <person name="Baker S.E."/>
            <person name="Andersen M.R."/>
        </authorList>
    </citation>
    <scope>NUCLEOTIDE SEQUENCE [LARGE SCALE GENOMIC DNA]</scope>
    <source>
        <strain evidence="8 9">CBS 117626</strain>
    </source>
</reference>
<dbReference type="GO" id="GO:0005886">
    <property type="term" value="C:plasma membrane"/>
    <property type="evidence" value="ECO:0007669"/>
    <property type="project" value="UniProtKB-SubCell"/>
</dbReference>
<keyword evidence="4 7" id="KW-0812">Transmembrane</keyword>
<evidence type="ECO:0000256" key="1">
    <source>
        <dbReference type="ARBA" id="ARBA00004651"/>
    </source>
</evidence>
<dbReference type="InterPro" id="IPR036259">
    <property type="entry name" value="MFS_trans_sf"/>
</dbReference>
<feature type="transmembrane region" description="Helical" evidence="7">
    <location>
        <begin position="56"/>
        <end position="80"/>
    </location>
</feature>
<dbReference type="Proteomes" id="UP000326950">
    <property type="component" value="Unassembled WGS sequence"/>
</dbReference>
<keyword evidence="3" id="KW-1003">Cell membrane</keyword>
<dbReference type="PANTHER" id="PTHR23502">
    <property type="entry name" value="MAJOR FACILITATOR SUPERFAMILY"/>
    <property type="match status" value="1"/>
</dbReference>
<dbReference type="EMBL" id="ML738604">
    <property type="protein sequence ID" value="KAE8164972.1"/>
    <property type="molecule type" value="Genomic_DNA"/>
</dbReference>
<protein>
    <submittedName>
        <fullName evidence="8">Major facilitator superfamily domain-containing protein</fullName>
    </submittedName>
</protein>
<evidence type="ECO:0000256" key="4">
    <source>
        <dbReference type="ARBA" id="ARBA00022692"/>
    </source>
</evidence>
<sequence length="429" mass="46539">MVFSSALIRRSYQAGITQNVLDFHYRGSGTSRDPYVVIFIDNDPINPLNFPQWKKWTITILQAFAVLAVAFASTAYASGVSEVMQEFQVSRTVAILGITIFVSGFAFGMPLIWAPLSELYGRQTVFFITYMALAVFSAGSAGAPNIACLIVMRALAGTFGSSPLTNAGGVIAATPTGPIVAGLMACLTGTLWIIISLSVPETYAPVVLSRRAEKLSKLIGNIYISNLGIGKPKMTLGTEFKAALSRSWALLFTEPIVLFMSLFVAIIYGTLYMIFAAFPIVFQTHRGCSLGIGSLAFLGIAIGVILGVCYSFRQDGGNLSPEARLPPAILGSILLPIGLFWFAWTNSTSIHWVPVFLSAMNYLIDSYVVYASSVPAANSILHTVIDAAFPLFTNSMHYNLGIHWESLILAFLAFVCLPFPILFYRYGET</sequence>
<dbReference type="Gene3D" id="1.20.1250.20">
    <property type="entry name" value="MFS general substrate transporter like domains"/>
    <property type="match status" value="1"/>
</dbReference>
<keyword evidence="5 7" id="KW-1133">Transmembrane helix</keyword>
<feature type="transmembrane region" description="Helical" evidence="7">
    <location>
        <begin position="164"/>
        <end position="195"/>
    </location>
</feature>
<evidence type="ECO:0000256" key="3">
    <source>
        <dbReference type="ARBA" id="ARBA00022475"/>
    </source>
</evidence>
<keyword evidence="6 7" id="KW-0472">Membrane</keyword>
<organism evidence="8 9">
    <name type="scientific">Aspergillus tamarii</name>
    <dbReference type="NCBI Taxonomy" id="41984"/>
    <lineage>
        <taxon>Eukaryota</taxon>
        <taxon>Fungi</taxon>
        <taxon>Dikarya</taxon>
        <taxon>Ascomycota</taxon>
        <taxon>Pezizomycotina</taxon>
        <taxon>Eurotiomycetes</taxon>
        <taxon>Eurotiomycetidae</taxon>
        <taxon>Eurotiales</taxon>
        <taxon>Aspergillaceae</taxon>
        <taxon>Aspergillus</taxon>
        <taxon>Aspergillus subgen. Circumdati</taxon>
    </lineage>
</organism>
<evidence type="ECO:0000313" key="8">
    <source>
        <dbReference type="EMBL" id="KAE8164972.1"/>
    </source>
</evidence>
<evidence type="ECO:0000256" key="5">
    <source>
        <dbReference type="ARBA" id="ARBA00022989"/>
    </source>
</evidence>
<feature type="transmembrane region" description="Helical" evidence="7">
    <location>
        <begin position="290"/>
        <end position="313"/>
    </location>
</feature>
<comment type="subcellular location">
    <subcellularLocation>
        <location evidence="1">Cell membrane</location>
        <topology evidence="1">Multi-pass membrane protein</topology>
    </subcellularLocation>
</comment>
<feature type="transmembrane region" description="Helical" evidence="7">
    <location>
        <begin position="125"/>
        <end position="152"/>
    </location>
</feature>
<proteinExistence type="predicted"/>
<keyword evidence="2" id="KW-0813">Transport</keyword>
<dbReference type="SUPFAM" id="SSF103473">
    <property type="entry name" value="MFS general substrate transporter"/>
    <property type="match status" value="1"/>
</dbReference>
<evidence type="ECO:0000256" key="2">
    <source>
        <dbReference type="ARBA" id="ARBA00022448"/>
    </source>
</evidence>
<feature type="transmembrane region" description="Helical" evidence="7">
    <location>
        <begin position="256"/>
        <end position="278"/>
    </location>
</feature>
<dbReference type="OrthoDB" id="446368at2759"/>
<keyword evidence="9" id="KW-1185">Reference proteome</keyword>
<feature type="transmembrane region" description="Helical" evidence="7">
    <location>
        <begin position="351"/>
        <end position="370"/>
    </location>
</feature>
<feature type="transmembrane region" description="Helical" evidence="7">
    <location>
        <begin position="92"/>
        <end position="113"/>
    </location>
</feature>
<evidence type="ECO:0000313" key="9">
    <source>
        <dbReference type="Proteomes" id="UP000326950"/>
    </source>
</evidence>
<gene>
    <name evidence="8" type="ORF">BDV40DRAFT_286640</name>
</gene>